<protein>
    <submittedName>
        <fullName evidence="1">Short chain dehydrogenase</fullName>
    </submittedName>
</protein>
<gene>
    <name evidence="1" type="ORF">UCDDA912_g07475</name>
</gene>
<evidence type="ECO:0000313" key="1">
    <source>
        <dbReference type="EMBL" id="KKY32581.1"/>
    </source>
</evidence>
<accession>A0A0G2FEL2</accession>
<dbReference type="InterPro" id="IPR002347">
    <property type="entry name" value="SDR_fam"/>
</dbReference>
<dbReference type="InterPro" id="IPR036291">
    <property type="entry name" value="NAD(P)-bd_dom_sf"/>
</dbReference>
<organism evidence="1 2">
    <name type="scientific">Diaporthe ampelina</name>
    <dbReference type="NCBI Taxonomy" id="1214573"/>
    <lineage>
        <taxon>Eukaryota</taxon>
        <taxon>Fungi</taxon>
        <taxon>Dikarya</taxon>
        <taxon>Ascomycota</taxon>
        <taxon>Pezizomycotina</taxon>
        <taxon>Sordariomycetes</taxon>
        <taxon>Sordariomycetidae</taxon>
        <taxon>Diaporthales</taxon>
        <taxon>Diaporthaceae</taxon>
        <taxon>Diaporthe</taxon>
    </lineage>
</organism>
<comment type="caution">
    <text evidence="1">The sequence shown here is derived from an EMBL/GenBank/DDBJ whole genome shotgun (WGS) entry which is preliminary data.</text>
</comment>
<dbReference type="Pfam" id="PF00106">
    <property type="entry name" value="adh_short"/>
    <property type="match status" value="1"/>
</dbReference>
<dbReference type="PANTHER" id="PTHR45458">
    <property type="entry name" value="SHORT-CHAIN DEHYDROGENASE/REDUCTASE SDR"/>
    <property type="match status" value="1"/>
</dbReference>
<name>A0A0G2FEL2_9PEZI</name>
<reference evidence="1 2" key="2">
    <citation type="submission" date="2015-05" db="EMBL/GenBank/DDBJ databases">
        <authorList>
            <person name="Morales-Cruz A."/>
            <person name="Amrine K.C."/>
            <person name="Cantu D."/>
        </authorList>
    </citation>
    <scope>NUCLEOTIDE SEQUENCE [LARGE SCALE GENOMIC DNA]</scope>
    <source>
        <strain evidence="1">DA912</strain>
    </source>
</reference>
<sequence>MATYVITGVSRGLGWEFLNQISSNPDNTVVGIVRNKPPTDKRVKEELSGRSNITILEADLTNHDAIKKAAESSVAVTGGKVDYIIANAGLVSQWDSFDGLDVLGEKPAELEEEFTKLMRTNVVGNIHLFNQFMPQVLKGKVKKVVTITSGMGDMDFVKDYDISEGSLYAASKATMNMIAAKFSARYKKDGVLFLSICPGMVDVGHFDHVAPEQQPKLEEMMVKFQKYSPTFKGPDTPPESIKAVMSVVNNSSIENGAAGAFLSHFGTKRWV</sequence>
<dbReference type="Gene3D" id="3.40.50.720">
    <property type="entry name" value="NAD(P)-binding Rossmann-like Domain"/>
    <property type="match status" value="1"/>
</dbReference>
<reference evidence="1 2" key="1">
    <citation type="submission" date="2015-05" db="EMBL/GenBank/DDBJ databases">
        <title>Distinctive expansion of gene families associated with plant cell wall degradation and secondary metabolism in the genomes of grapevine trunk pathogens.</title>
        <authorList>
            <person name="Lawrence D.P."/>
            <person name="Travadon R."/>
            <person name="Rolshausen P.E."/>
            <person name="Baumgartner K."/>
        </authorList>
    </citation>
    <scope>NUCLEOTIDE SEQUENCE [LARGE SCALE GENOMIC DNA]</scope>
    <source>
        <strain evidence="1">DA912</strain>
    </source>
</reference>
<keyword evidence="2" id="KW-1185">Reference proteome</keyword>
<dbReference type="SUPFAM" id="SSF51735">
    <property type="entry name" value="NAD(P)-binding Rossmann-fold domains"/>
    <property type="match status" value="1"/>
</dbReference>
<dbReference type="PANTHER" id="PTHR45458:SF3">
    <property type="entry name" value="CHAIN DEHYDROGENASE (ATSC), PUTATIVE-RELATED"/>
    <property type="match status" value="1"/>
</dbReference>
<dbReference type="OrthoDB" id="7289984at2759"/>
<proteinExistence type="predicted"/>
<dbReference type="PRINTS" id="PR00081">
    <property type="entry name" value="GDHRDH"/>
</dbReference>
<dbReference type="EMBL" id="LCUC01000297">
    <property type="protein sequence ID" value="KKY32581.1"/>
    <property type="molecule type" value="Genomic_DNA"/>
</dbReference>
<dbReference type="GO" id="GO:0016616">
    <property type="term" value="F:oxidoreductase activity, acting on the CH-OH group of donors, NAD or NADP as acceptor"/>
    <property type="evidence" value="ECO:0007669"/>
    <property type="project" value="TreeGrafter"/>
</dbReference>
<evidence type="ECO:0000313" key="2">
    <source>
        <dbReference type="Proteomes" id="UP000034680"/>
    </source>
</evidence>
<dbReference type="InterPro" id="IPR052184">
    <property type="entry name" value="SDR_enzymes"/>
</dbReference>
<dbReference type="AlphaFoldDB" id="A0A0G2FEL2"/>
<dbReference type="Proteomes" id="UP000034680">
    <property type="component" value="Unassembled WGS sequence"/>
</dbReference>